<evidence type="ECO:0000256" key="1">
    <source>
        <dbReference type="SAM" id="Coils"/>
    </source>
</evidence>
<dbReference type="Gramene" id="RZC74876">
    <property type="protein sequence ID" value="RZC74876"/>
    <property type="gene ID" value="C5167_050354"/>
</dbReference>
<dbReference type="EMBL" id="CM010722">
    <property type="protein sequence ID" value="RZC74876.1"/>
    <property type="molecule type" value="Genomic_DNA"/>
</dbReference>
<dbReference type="Proteomes" id="UP000316621">
    <property type="component" value="Chromosome 8"/>
</dbReference>
<sequence>MQLVKYGYVLAKPQANHDTSSPGFTSRQFSDKCQVFQITPVPLLCRVNSRRKITSAAIPLPLPSPLEPASGPLNTRSMTSPKRSTNRQGNSTDVGPIRQKTRAQGDGHKRCATKRPSAVRDWPLNFHGATKADKTSIPNADAGTAEVGSKIPFLVAISDDELGSINRANDPCSSPEYNPATPPSKTPKQPRLPFEDAPFHPGLYRSTGSAVTIGDSAIQNPTVARSIMLSGMLPVDRHFYDQMTDIDQALDRAAQFHFAGLSLVRKVGELHYEALARRQKSHELALHRLERENDRLKRQIEGLHVKGRDADNAMKLMCKQRDRANIKVKGLGGYTVVPSDVEKAVDGVDDKLYDPEEE</sequence>
<reference evidence="3 4" key="1">
    <citation type="journal article" date="2018" name="Science">
        <title>The opium poppy genome and morphinan production.</title>
        <authorList>
            <person name="Guo L."/>
            <person name="Winzer T."/>
            <person name="Yang X."/>
            <person name="Li Y."/>
            <person name="Ning Z."/>
            <person name="He Z."/>
            <person name="Teodor R."/>
            <person name="Lu Y."/>
            <person name="Bowser T.A."/>
            <person name="Graham I.A."/>
            <person name="Ye K."/>
        </authorList>
    </citation>
    <scope>NUCLEOTIDE SEQUENCE [LARGE SCALE GENOMIC DNA]</scope>
    <source>
        <strain evidence="4">cv. HN1</strain>
        <tissue evidence="3">Leaves</tissue>
    </source>
</reference>
<accession>A0A4Y7KPU2</accession>
<feature type="region of interest" description="Disordered" evidence="2">
    <location>
        <begin position="165"/>
        <end position="193"/>
    </location>
</feature>
<dbReference type="AlphaFoldDB" id="A0A4Y7KPU2"/>
<evidence type="ECO:0000313" key="4">
    <source>
        <dbReference type="Proteomes" id="UP000316621"/>
    </source>
</evidence>
<evidence type="ECO:0000313" key="3">
    <source>
        <dbReference type="EMBL" id="RZC74876.1"/>
    </source>
</evidence>
<feature type="compositionally biased region" description="Polar residues" evidence="2">
    <location>
        <begin position="74"/>
        <end position="93"/>
    </location>
</feature>
<evidence type="ECO:0000256" key="2">
    <source>
        <dbReference type="SAM" id="MobiDB-lite"/>
    </source>
</evidence>
<gene>
    <name evidence="3" type="ORF">C5167_050354</name>
</gene>
<organism evidence="3 4">
    <name type="scientific">Papaver somniferum</name>
    <name type="common">Opium poppy</name>
    <dbReference type="NCBI Taxonomy" id="3469"/>
    <lineage>
        <taxon>Eukaryota</taxon>
        <taxon>Viridiplantae</taxon>
        <taxon>Streptophyta</taxon>
        <taxon>Embryophyta</taxon>
        <taxon>Tracheophyta</taxon>
        <taxon>Spermatophyta</taxon>
        <taxon>Magnoliopsida</taxon>
        <taxon>Ranunculales</taxon>
        <taxon>Papaveraceae</taxon>
        <taxon>Papaveroideae</taxon>
        <taxon>Papaver</taxon>
    </lineage>
</organism>
<feature type="region of interest" description="Disordered" evidence="2">
    <location>
        <begin position="59"/>
        <end position="114"/>
    </location>
</feature>
<feature type="coiled-coil region" evidence="1">
    <location>
        <begin position="272"/>
        <end position="306"/>
    </location>
</feature>
<keyword evidence="4" id="KW-1185">Reference proteome</keyword>
<keyword evidence="1" id="KW-0175">Coiled coil</keyword>
<name>A0A4Y7KPU2_PAPSO</name>
<protein>
    <submittedName>
        <fullName evidence="3">Uncharacterized protein</fullName>
    </submittedName>
</protein>
<proteinExistence type="predicted"/>